<dbReference type="InterPro" id="IPR029489">
    <property type="entry name" value="OGT/SEC/SPY_C"/>
</dbReference>
<dbReference type="InterPro" id="IPR019734">
    <property type="entry name" value="TPR_rpt"/>
</dbReference>
<comment type="pathway">
    <text evidence="1">Protein modification; protein glycosylation.</text>
</comment>
<feature type="repeat" description="TPR" evidence="8">
    <location>
        <begin position="352"/>
        <end position="385"/>
    </location>
</feature>
<dbReference type="Pfam" id="PF13181">
    <property type="entry name" value="TPR_8"/>
    <property type="match status" value="2"/>
</dbReference>
<name>A0AAV8UYC8_9RHOD</name>
<proteinExistence type="inferred from homology"/>
<keyword evidence="4" id="KW-0328">Glycosyltransferase</keyword>
<feature type="region of interest" description="Disordered" evidence="9">
    <location>
        <begin position="1"/>
        <end position="42"/>
    </location>
</feature>
<evidence type="ECO:0000256" key="8">
    <source>
        <dbReference type="PROSITE-ProRule" id="PRU00339"/>
    </source>
</evidence>
<keyword evidence="13" id="KW-1185">Reference proteome</keyword>
<evidence type="ECO:0000313" key="13">
    <source>
        <dbReference type="Proteomes" id="UP001157974"/>
    </source>
</evidence>
<keyword evidence="5" id="KW-0808">Transferase</keyword>
<feature type="repeat" description="TPR" evidence="8">
    <location>
        <begin position="318"/>
        <end position="351"/>
    </location>
</feature>
<feature type="transmembrane region" description="Helical" evidence="10">
    <location>
        <begin position="910"/>
        <end position="936"/>
    </location>
</feature>
<feature type="domain" description="O-GlcNAc transferase C-terminal" evidence="11">
    <location>
        <begin position="698"/>
        <end position="878"/>
    </location>
</feature>
<feature type="compositionally biased region" description="Polar residues" evidence="9">
    <location>
        <begin position="21"/>
        <end position="34"/>
    </location>
</feature>
<evidence type="ECO:0000313" key="12">
    <source>
        <dbReference type="EMBL" id="KAJ8907610.1"/>
    </source>
</evidence>
<evidence type="ECO:0000256" key="7">
    <source>
        <dbReference type="ARBA" id="ARBA00022803"/>
    </source>
</evidence>
<feature type="repeat" description="TPR" evidence="8">
    <location>
        <begin position="98"/>
        <end position="131"/>
    </location>
</feature>
<keyword evidence="10" id="KW-0812">Transmembrane</keyword>
<protein>
    <recommendedName>
        <fullName evidence="3">protein O-GlcNAc transferase</fullName>
        <ecNumber evidence="3">2.4.1.255</ecNumber>
    </recommendedName>
</protein>
<evidence type="ECO:0000256" key="6">
    <source>
        <dbReference type="ARBA" id="ARBA00022737"/>
    </source>
</evidence>
<dbReference type="Gene3D" id="1.25.40.10">
    <property type="entry name" value="Tetratricopeptide repeat domain"/>
    <property type="match status" value="4"/>
</dbReference>
<evidence type="ECO:0000256" key="3">
    <source>
        <dbReference type="ARBA" id="ARBA00011970"/>
    </source>
</evidence>
<reference evidence="12 13" key="1">
    <citation type="journal article" date="2023" name="Nat. Commun.">
        <title>Origin of minicircular mitochondrial genomes in red algae.</title>
        <authorList>
            <person name="Lee Y."/>
            <person name="Cho C.H."/>
            <person name="Lee Y.M."/>
            <person name="Park S.I."/>
            <person name="Yang J.H."/>
            <person name="West J.A."/>
            <person name="Bhattacharya D."/>
            <person name="Yoon H.S."/>
        </authorList>
    </citation>
    <scope>NUCLEOTIDE SEQUENCE [LARGE SCALE GENOMIC DNA]</scope>
    <source>
        <strain evidence="12 13">CCMP1338</strain>
        <tissue evidence="12">Whole cell</tissue>
    </source>
</reference>
<dbReference type="AlphaFoldDB" id="A0AAV8UYC8"/>
<keyword evidence="10" id="KW-1133">Transmembrane helix</keyword>
<feature type="compositionally biased region" description="Basic and acidic residues" evidence="9">
    <location>
        <begin position="1"/>
        <end position="17"/>
    </location>
</feature>
<dbReference type="EC" id="2.4.1.255" evidence="3"/>
<dbReference type="Gene3D" id="3.40.50.2000">
    <property type="entry name" value="Glycogen Phosphorylase B"/>
    <property type="match status" value="1"/>
</dbReference>
<comment type="similarity">
    <text evidence="2">Belongs to the glycosyltransferase 41 family. O-GlcNAc transferase subfamily.</text>
</comment>
<dbReference type="InterPro" id="IPR011990">
    <property type="entry name" value="TPR-like_helical_dom_sf"/>
</dbReference>
<keyword evidence="7 8" id="KW-0802">TPR repeat</keyword>
<evidence type="ECO:0000256" key="4">
    <source>
        <dbReference type="ARBA" id="ARBA00022676"/>
    </source>
</evidence>
<feature type="repeat" description="TPR" evidence="8">
    <location>
        <begin position="284"/>
        <end position="317"/>
    </location>
</feature>
<dbReference type="Pfam" id="PF13414">
    <property type="entry name" value="TPR_11"/>
    <property type="match status" value="2"/>
</dbReference>
<dbReference type="EMBL" id="JAMWBK010000002">
    <property type="protein sequence ID" value="KAJ8907610.1"/>
    <property type="molecule type" value="Genomic_DNA"/>
</dbReference>
<feature type="repeat" description="TPR" evidence="8">
    <location>
        <begin position="209"/>
        <end position="242"/>
    </location>
</feature>
<evidence type="ECO:0000256" key="2">
    <source>
        <dbReference type="ARBA" id="ARBA00005386"/>
    </source>
</evidence>
<organism evidence="12 13">
    <name type="scientific">Rhodosorus marinus</name>
    <dbReference type="NCBI Taxonomy" id="101924"/>
    <lineage>
        <taxon>Eukaryota</taxon>
        <taxon>Rhodophyta</taxon>
        <taxon>Stylonematophyceae</taxon>
        <taxon>Stylonematales</taxon>
        <taxon>Stylonemataceae</taxon>
        <taxon>Rhodosorus</taxon>
    </lineage>
</organism>
<dbReference type="SMART" id="SM00028">
    <property type="entry name" value="TPR"/>
    <property type="match status" value="9"/>
</dbReference>
<dbReference type="Gene3D" id="3.40.50.11380">
    <property type="match status" value="1"/>
</dbReference>
<dbReference type="GO" id="GO:0097363">
    <property type="term" value="F:protein O-acetylglucosaminyltransferase activity"/>
    <property type="evidence" value="ECO:0007669"/>
    <property type="project" value="UniProtKB-EC"/>
</dbReference>
<evidence type="ECO:0000256" key="9">
    <source>
        <dbReference type="SAM" id="MobiDB-lite"/>
    </source>
</evidence>
<accession>A0AAV8UYC8</accession>
<evidence type="ECO:0000256" key="10">
    <source>
        <dbReference type="SAM" id="Phobius"/>
    </source>
</evidence>
<dbReference type="Pfam" id="PF13844">
    <property type="entry name" value="Glyco_transf_41"/>
    <property type="match status" value="2"/>
</dbReference>
<feature type="domain" description="O-GlcNAc transferase C-terminal" evidence="11">
    <location>
        <begin position="521"/>
        <end position="674"/>
    </location>
</feature>
<dbReference type="Pfam" id="PF00515">
    <property type="entry name" value="TPR_1"/>
    <property type="match status" value="1"/>
</dbReference>
<gene>
    <name evidence="12" type="ORF">NDN08_007720</name>
</gene>
<keyword evidence="6" id="KW-0677">Repeat</keyword>
<sequence length="948" mass="105184">MKDGKKGKEGKKGDGAKTKTSQANGKRNSTASNKVDSRSNENDGLELRFGKARELLARAKVFEVRGHLEDAARSSLEASKMLEIGSMNTNTEERILLGECYTRLGSCAMTSKTFTEAGEYFEEALRLNPKDAEAMHGIAILINETAPGRAREAVEWLRASLSINPDYTEAKRNLAMILTDIGVRLKLAELPSEATQLYAEALSVDPEYAQAYYNLGVAYADMGMKEQALEYYALTLHKNELHAEALCNAGVIHKETGHVEQAILNYERALSVNPNFELARANLSIALCDAGTQAKQESKIDDAFTLYNRALAFNPSYPDAHYNLGVAYAEERKPMRAIVHYELAVKFNPNHKEAHNNLGVMYKELGNLERSLESYKAALAIDSNNHQTHNNVAVVYTLTGDTDLAAKHLELATRLAPSYAEAHNNIGVLLRDEGDVLGAIKHYEICFDVDQAGEMGRQNRLHALNYVDVFSPEQVFEAHHDWGLSFQAKILKQVEDGKLDADTKRQLLDVSREKPDKEPRGAGRPLRIGYLSPDFFTHSVSYFIDAPLAKHSKQVKVFVYANVQKQDSKTDRFRAYENVVDTWRDIAGQNTYEAAKTILADKLDILVELAGHTNGNRLDVMVFRIAPVQVTWIGYPNTTGLPKTDYRVTDEVADPLNTTQRYTERLYRLPKVFLCYTPAADAPEEVAPPPSTTAGGLVTFGSFNILAKMQSSTISLWAKVLKAVPNSRLLLKAKPFASSMTMARIQELFRKEDIDPSRLDMFPLIPATRAHLEAYRHMDVALDPFPYAGTTTTCEALYMGVPVITLASPVGQDVHAHNVGATLLTSIGHPELVAKTADDYVQKAVSLASDSARLRKLRYSLRGDMIGSPLGQADQFVEALENMYFDMWGAKGGMLDWVDLWSKRERKAEAILSACFCSGALLFYLFCLGCSSVLCIGQMITTRTGLQE</sequence>
<dbReference type="SUPFAM" id="SSF48452">
    <property type="entry name" value="TPR-like"/>
    <property type="match status" value="2"/>
</dbReference>
<dbReference type="PROSITE" id="PS50293">
    <property type="entry name" value="TPR_REGION"/>
    <property type="match status" value="2"/>
</dbReference>
<dbReference type="PANTHER" id="PTHR44835:SF1">
    <property type="entry name" value="PROTEIN O-GLCNAC TRANSFERASE"/>
    <property type="match status" value="1"/>
</dbReference>
<dbReference type="PANTHER" id="PTHR44835">
    <property type="entry name" value="UDP-N-ACETYLGLUCOSAMINE--PEPTIDE N-ACETYLGLUCOSAMINYLTRANSFERASE SPINDLY-RELATED"/>
    <property type="match status" value="1"/>
</dbReference>
<comment type="caution">
    <text evidence="12">The sequence shown here is derived from an EMBL/GenBank/DDBJ whole genome shotgun (WGS) entry which is preliminary data.</text>
</comment>
<dbReference type="Pfam" id="PF13432">
    <property type="entry name" value="TPR_16"/>
    <property type="match status" value="1"/>
</dbReference>
<evidence type="ECO:0000256" key="1">
    <source>
        <dbReference type="ARBA" id="ARBA00004922"/>
    </source>
</evidence>
<dbReference type="PROSITE" id="PS50005">
    <property type="entry name" value="TPR"/>
    <property type="match status" value="6"/>
</dbReference>
<feature type="repeat" description="TPR" evidence="8">
    <location>
        <begin position="243"/>
        <end position="276"/>
    </location>
</feature>
<evidence type="ECO:0000259" key="11">
    <source>
        <dbReference type="Pfam" id="PF13844"/>
    </source>
</evidence>
<dbReference type="InterPro" id="IPR051939">
    <property type="entry name" value="Glycosyltr_41/O-GlcNAc_trsf"/>
</dbReference>
<evidence type="ECO:0000256" key="5">
    <source>
        <dbReference type="ARBA" id="ARBA00022679"/>
    </source>
</evidence>
<dbReference type="Proteomes" id="UP001157974">
    <property type="component" value="Unassembled WGS sequence"/>
</dbReference>
<dbReference type="SUPFAM" id="SSF53756">
    <property type="entry name" value="UDP-Glycosyltransferase/glycogen phosphorylase"/>
    <property type="match status" value="1"/>
</dbReference>
<keyword evidence="10" id="KW-0472">Membrane</keyword>